<reference evidence="1" key="1">
    <citation type="submission" date="2018-02" db="EMBL/GenBank/DDBJ databases">
        <title>Rhizophora mucronata_Transcriptome.</title>
        <authorList>
            <person name="Meera S.P."/>
            <person name="Sreeshan A."/>
            <person name="Augustine A."/>
        </authorList>
    </citation>
    <scope>NUCLEOTIDE SEQUENCE</scope>
    <source>
        <tissue evidence="1">Leaf</tissue>
    </source>
</reference>
<accession>A0A2P2N0S3</accession>
<sequence>MLVWNDPGSKIISSDNFLCLGSLSAVYVTLASMRCHNDTCHCSGPVITLQTLFS</sequence>
<dbReference type="AlphaFoldDB" id="A0A2P2N0S3"/>
<protein>
    <submittedName>
        <fullName evidence="1">Uncharacterized protein</fullName>
    </submittedName>
</protein>
<name>A0A2P2N0S3_RHIMU</name>
<organism evidence="1">
    <name type="scientific">Rhizophora mucronata</name>
    <name type="common">Asiatic mangrove</name>
    <dbReference type="NCBI Taxonomy" id="61149"/>
    <lineage>
        <taxon>Eukaryota</taxon>
        <taxon>Viridiplantae</taxon>
        <taxon>Streptophyta</taxon>
        <taxon>Embryophyta</taxon>
        <taxon>Tracheophyta</taxon>
        <taxon>Spermatophyta</taxon>
        <taxon>Magnoliopsida</taxon>
        <taxon>eudicotyledons</taxon>
        <taxon>Gunneridae</taxon>
        <taxon>Pentapetalae</taxon>
        <taxon>rosids</taxon>
        <taxon>fabids</taxon>
        <taxon>Malpighiales</taxon>
        <taxon>Rhizophoraceae</taxon>
        <taxon>Rhizophora</taxon>
    </lineage>
</organism>
<proteinExistence type="predicted"/>
<evidence type="ECO:0000313" key="1">
    <source>
        <dbReference type="EMBL" id="MBX36048.1"/>
    </source>
</evidence>
<dbReference type="EMBL" id="GGEC01055564">
    <property type="protein sequence ID" value="MBX36048.1"/>
    <property type="molecule type" value="Transcribed_RNA"/>
</dbReference>